<reference evidence="2 3" key="1">
    <citation type="submission" date="2016-05" db="EMBL/GenBank/DDBJ databases">
        <title>First whole genome sequencing of Entamoeba histolytica HM1:IMSS-clone-6.</title>
        <authorList>
            <person name="Mukherjee Avik.K."/>
            <person name="Izumyama S."/>
            <person name="Nakada-Tsukui K."/>
            <person name="Nozaki T."/>
        </authorList>
    </citation>
    <scope>NUCLEOTIDE SEQUENCE [LARGE SCALE GENOMIC DNA]</scope>
    <source>
        <strain evidence="2 3">HM1:IMSS clone 6</strain>
    </source>
</reference>
<comment type="caution">
    <text evidence="2">The sequence shown here is derived from an EMBL/GenBank/DDBJ whole genome shotgun (WGS) entry which is preliminary data.</text>
</comment>
<accession>A0A5K1TZ93</accession>
<feature type="compositionally biased region" description="Polar residues" evidence="1">
    <location>
        <begin position="1"/>
        <end position="15"/>
    </location>
</feature>
<proteinExistence type="predicted"/>
<gene>
    <name evidence="2" type="ORF">CL6EHI_177380</name>
</gene>
<evidence type="ECO:0000256" key="1">
    <source>
        <dbReference type="SAM" id="MobiDB-lite"/>
    </source>
</evidence>
<dbReference type="VEuPathDB" id="AmoebaDB:EHI7A_076220"/>
<feature type="region of interest" description="Disordered" evidence="1">
    <location>
        <begin position="1"/>
        <end position="31"/>
    </location>
</feature>
<evidence type="ECO:0000313" key="2">
    <source>
        <dbReference type="EMBL" id="GAT93695.1"/>
    </source>
</evidence>
<dbReference type="Proteomes" id="UP000078387">
    <property type="component" value="Unassembled WGS sequence"/>
</dbReference>
<dbReference type="VEuPathDB" id="AmoebaDB:EHI5A_109440"/>
<organism evidence="2 3">
    <name type="scientific">Entamoeba histolytica</name>
    <dbReference type="NCBI Taxonomy" id="5759"/>
    <lineage>
        <taxon>Eukaryota</taxon>
        <taxon>Amoebozoa</taxon>
        <taxon>Evosea</taxon>
        <taxon>Archamoebae</taxon>
        <taxon>Mastigamoebida</taxon>
        <taxon>Entamoebidae</taxon>
        <taxon>Entamoeba</taxon>
    </lineage>
</organism>
<evidence type="ECO:0000313" key="3">
    <source>
        <dbReference type="Proteomes" id="UP000078387"/>
    </source>
</evidence>
<dbReference type="VEuPathDB" id="AmoebaDB:EHI8A_162380"/>
<dbReference type="EMBL" id="BDEQ01000001">
    <property type="protein sequence ID" value="GAT93695.1"/>
    <property type="molecule type" value="Genomic_DNA"/>
</dbReference>
<name>A0A5K1TZ93_ENTHI</name>
<dbReference type="AlphaFoldDB" id="A0A5K1TZ93"/>
<dbReference type="OMA" id="TIIMKRD"/>
<sequence length="313" mass="36701">MSHPSTPSKFSQSPGPNRRGQIGSRHNLSPLEQIERNCRTEMEQVNRFQLDILDKVVKGKQFIKELHQKCDEDAIIMKRDYIPHTDQIQLSTYTDIDSKVFIQKYQNDIEHSQIEMDKIQNIVNEMQKIDSARILTKIQTTEQLLPSINQIILEKQKMLNELKQNQMNLNSFIEQLNTQNSSIQIKDSKHRSIALDIEEILLINNHALLLAYLQSIPVDIFCQTTFKTEVLLSLLTFLVSNLSTELIEIKLSFILLTLKNLNIKKVPKPYLSLFKDIQQTFLSFKEMLYYENYYKAIMWILYLCEDMIEALQN</sequence>
<dbReference type="VEuPathDB" id="AmoebaDB:KM1_136550"/>
<protein>
    <submittedName>
        <fullName evidence="2">Uncharacterized protein</fullName>
    </submittedName>
</protein>
<dbReference type="VEuPathDB" id="AmoebaDB:EHI_177380"/>